<dbReference type="InterPro" id="IPR036138">
    <property type="entry name" value="PBP_dimer_sf"/>
</dbReference>
<dbReference type="AlphaFoldDB" id="A0A1Y6F578"/>
<dbReference type="InterPro" id="IPR012338">
    <property type="entry name" value="Beta-lactam/transpept-like"/>
</dbReference>
<keyword evidence="2" id="KW-0121">Carboxypeptidase</keyword>
<evidence type="ECO:0000259" key="5">
    <source>
        <dbReference type="Pfam" id="PF00905"/>
    </source>
</evidence>
<dbReference type="Gene3D" id="3.30.450.330">
    <property type="match status" value="1"/>
</dbReference>
<feature type="domain" description="Penicillin-binding protein transpeptidase" evidence="5">
    <location>
        <begin position="242"/>
        <end position="528"/>
    </location>
</feature>
<evidence type="ECO:0000259" key="6">
    <source>
        <dbReference type="Pfam" id="PF03717"/>
    </source>
</evidence>
<dbReference type="InterPro" id="IPR050515">
    <property type="entry name" value="Beta-lactam/transpept"/>
</dbReference>
<keyword evidence="4" id="KW-1133">Transmembrane helix</keyword>
<keyword evidence="3 4" id="KW-0472">Membrane</keyword>
<organism evidence="7 8">
    <name type="scientific">Devosia lucknowensis</name>
    <dbReference type="NCBI Taxonomy" id="1096929"/>
    <lineage>
        <taxon>Bacteria</taxon>
        <taxon>Pseudomonadati</taxon>
        <taxon>Pseudomonadota</taxon>
        <taxon>Alphaproteobacteria</taxon>
        <taxon>Hyphomicrobiales</taxon>
        <taxon>Devosiaceae</taxon>
        <taxon>Devosia</taxon>
    </lineage>
</organism>
<dbReference type="GO" id="GO:0004180">
    <property type="term" value="F:carboxypeptidase activity"/>
    <property type="evidence" value="ECO:0007669"/>
    <property type="project" value="UniProtKB-KW"/>
</dbReference>
<evidence type="ECO:0000313" key="8">
    <source>
        <dbReference type="Proteomes" id="UP000194474"/>
    </source>
</evidence>
<evidence type="ECO:0000256" key="3">
    <source>
        <dbReference type="ARBA" id="ARBA00023136"/>
    </source>
</evidence>
<dbReference type="Gene3D" id="3.40.710.10">
    <property type="entry name" value="DD-peptidase/beta-lactamase superfamily"/>
    <property type="match status" value="1"/>
</dbReference>
<protein>
    <submittedName>
        <fullName evidence="7">Cell division protein FtsI (Penicillin-binding protein 3)</fullName>
    </submittedName>
</protein>
<keyword evidence="2" id="KW-0645">Protease</keyword>
<evidence type="ECO:0000313" key="7">
    <source>
        <dbReference type="EMBL" id="SMQ70015.1"/>
    </source>
</evidence>
<name>A0A1Y6F578_9HYPH</name>
<keyword evidence="8" id="KW-1185">Reference proteome</keyword>
<keyword evidence="7" id="KW-0131">Cell cycle</keyword>
<dbReference type="RefSeq" id="WP_086470021.1">
    <property type="nucleotide sequence ID" value="NZ_FXWK01000001.1"/>
</dbReference>
<keyword evidence="7" id="KW-0132">Cell division</keyword>
<gene>
    <name evidence="7" type="ORF">SAMN06295905_1730</name>
</gene>
<dbReference type="Gene3D" id="3.90.1310.10">
    <property type="entry name" value="Penicillin-binding protein 2a (Domain 2)"/>
    <property type="match status" value="1"/>
</dbReference>
<dbReference type="OrthoDB" id="9789078at2"/>
<dbReference type="InterPro" id="IPR001460">
    <property type="entry name" value="PCN-bd_Tpept"/>
</dbReference>
<accession>A0A1Y6F578</accession>
<dbReference type="Proteomes" id="UP000194474">
    <property type="component" value="Unassembled WGS sequence"/>
</dbReference>
<sequence>MAVVSEDFSPTIALEGTRKQRGNLTQARIRWMMLAVVLGFALVGGRLVQLGMVETDQTIEGQARDVIQASRPPILDRNGLEMAVDIRVPSLFAEPRRIIDVEEAVQALRSVLPDLDETWLRNRLTGNQGFVWVKRELTPAIQEAVMRLGIPGIDFITESKRFYPGMNEAAHILGSTNVDNQGIAGIERHMDRESIALLQELGLARGNALTPVELSVDMRVQHVMHQQVLDAMTRYQAIAAAGVMMDIYTGEIIALASVPDFNPNEPASALVKDTFNRITSGIFEPGSIFKTVTIAGALDSGAVSITDEFDARYGIRFGRFTIDDFHGKHRILALPEVYKYSSNIGTIRIMQAMGKEAYRDFLSRMKFDERVDFELPEMRVPTVPKSFSEVGAATASFGHGLSVSPLHMVTAYAAFVNGGNYIAPTLYKREIAQAEPLYERVVSEETSANMRYLMRLNAISSGGSGSQMNKAALGYRAGGKTGTAEKVVDGRYSSSKVTNFFASAFPLDNPRYAMVIMVDEPKAENPQSGTTAGWNAGAITGRVIQRVAPMLGVAPDFSDVLDQQIVPPAVRRLYPEGF</sequence>
<keyword evidence="2" id="KW-0378">Hydrolase</keyword>
<dbReference type="GO" id="GO:0071555">
    <property type="term" value="P:cell wall organization"/>
    <property type="evidence" value="ECO:0007669"/>
    <property type="project" value="TreeGrafter"/>
</dbReference>
<dbReference type="SUPFAM" id="SSF56601">
    <property type="entry name" value="beta-lactamase/transpeptidase-like"/>
    <property type="match status" value="1"/>
</dbReference>
<feature type="transmembrane region" description="Helical" evidence="4">
    <location>
        <begin position="29"/>
        <end position="48"/>
    </location>
</feature>
<dbReference type="InterPro" id="IPR005311">
    <property type="entry name" value="PBP_dimer"/>
</dbReference>
<feature type="domain" description="Penicillin-binding protein dimerisation" evidence="6">
    <location>
        <begin position="67"/>
        <end position="179"/>
    </location>
</feature>
<dbReference type="PANTHER" id="PTHR30627:SF1">
    <property type="entry name" value="PEPTIDOGLYCAN D,D-TRANSPEPTIDASE FTSI"/>
    <property type="match status" value="1"/>
</dbReference>
<proteinExistence type="predicted"/>
<dbReference type="PANTHER" id="PTHR30627">
    <property type="entry name" value="PEPTIDOGLYCAN D,D-TRANSPEPTIDASE"/>
    <property type="match status" value="1"/>
</dbReference>
<dbReference type="SUPFAM" id="SSF56519">
    <property type="entry name" value="Penicillin binding protein dimerisation domain"/>
    <property type="match status" value="1"/>
</dbReference>
<dbReference type="GO" id="GO:0008658">
    <property type="term" value="F:penicillin binding"/>
    <property type="evidence" value="ECO:0007669"/>
    <property type="project" value="InterPro"/>
</dbReference>
<evidence type="ECO:0000256" key="2">
    <source>
        <dbReference type="ARBA" id="ARBA00022645"/>
    </source>
</evidence>
<dbReference type="EMBL" id="FXWK01000001">
    <property type="protein sequence ID" value="SMQ70015.1"/>
    <property type="molecule type" value="Genomic_DNA"/>
</dbReference>
<dbReference type="Pfam" id="PF03717">
    <property type="entry name" value="PBP_dimer"/>
    <property type="match status" value="1"/>
</dbReference>
<dbReference type="GO" id="GO:0051301">
    <property type="term" value="P:cell division"/>
    <property type="evidence" value="ECO:0007669"/>
    <property type="project" value="UniProtKB-KW"/>
</dbReference>
<reference evidence="8" key="1">
    <citation type="submission" date="2017-04" db="EMBL/GenBank/DDBJ databases">
        <authorList>
            <person name="Varghese N."/>
            <person name="Submissions S."/>
        </authorList>
    </citation>
    <scope>NUCLEOTIDE SEQUENCE [LARGE SCALE GENOMIC DNA]</scope>
</reference>
<evidence type="ECO:0000256" key="4">
    <source>
        <dbReference type="SAM" id="Phobius"/>
    </source>
</evidence>
<evidence type="ECO:0000256" key="1">
    <source>
        <dbReference type="ARBA" id="ARBA00004370"/>
    </source>
</evidence>
<comment type="subcellular location">
    <subcellularLocation>
        <location evidence="1">Membrane</location>
    </subcellularLocation>
</comment>
<keyword evidence="4" id="KW-0812">Transmembrane</keyword>
<dbReference type="Pfam" id="PF00905">
    <property type="entry name" value="Transpeptidase"/>
    <property type="match status" value="1"/>
</dbReference>
<dbReference type="GO" id="GO:0005886">
    <property type="term" value="C:plasma membrane"/>
    <property type="evidence" value="ECO:0007669"/>
    <property type="project" value="TreeGrafter"/>
</dbReference>